<name>A0ABS4GR31_9BACL</name>
<gene>
    <name evidence="12" type="ORF">J2Z37_002709</name>
</gene>
<keyword evidence="3" id="KW-0813">Transport</keyword>
<feature type="domain" description="Major facilitator superfamily (MFS) profile" evidence="11">
    <location>
        <begin position="1"/>
        <end position="380"/>
    </location>
</feature>
<evidence type="ECO:0000256" key="6">
    <source>
        <dbReference type="ARBA" id="ARBA00023063"/>
    </source>
</evidence>
<dbReference type="InterPro" id="IPR011701">
    <property type="entry name" value="MFS"/>
</dbReference>
<keyword evidence="7 8" id="KW-0472">Membrane</keyword>
<evidence type="ECO:0000256" key="7">
    <source>
        <dbReference type="ARBA" id="ARBA00023136"/>
    </source>
</evidence>
<keyword evidence="6" id="KW-0534">Nitrate assimilation</keyword>
<dbReference type="PROSITE" id="PS50113">
    <property type="entry name" value="PAC"/>
    <property type="match status" value="1"/>
</dbReference>
<keyword evidence="13" id="KW-1185">Reference proteome</keyword>
<keyword evidence="4 8" id="KW-0812">Transmembrane</keyword>
<dbReference type="InterPro" id="IPR000700">
    <property type="entry name" value="PAS-assoc_C"/>
</dbReference>
<feature type="domain" description="PAC" evidence="10">
    <location>
        <begin position="453"/>
        <end position="501"/>
    </location>
</feature>
<dbReference type="InterPro" id="IPR035965">
    <property type="entry name" value="PAS-like_dom_sf"/>
</dbReference>
<evidence type="ECO:0000256" key="2">
    <source>
        <dbReference type="ARBA" id="ARBA00008432"/>
    </source>
</evidence>
<dbReference type="EMBL" id="JAGGKT010000007">
    <property type="protein sequence ID" value="MBP1932701.1"/>
    <property type="molecule type" value="Genomic_DNA"/>
</dbReference>
<feature type="transmembrane region" description="Helical" evidence="8">
    <location>
        <begin position="202"/>
        <end position="223"/>
    </location>
</feature>
<evidence type="ECO:0000256" key="4">
    <source>
        <dbReference type="ARBA" id="ARBA00022692"/>
    </source>
</evidence>
<dbReference type="RefSeq" id="WP_209810732.1">
    <property type="nucleotide sequence ID" value="NZ_JAGGKT010000007.1"/>
</dbReference>
<dbReference type="Proteomes" id="UP001519343">
    <property type="component" value="Unassembled WGS sequence"/>
</dbReference>
<accession>A0ABS4GR31</accession>
<feature type="transmembrane region" description="Helical" evidence="8">
    <location>
        <begin position="291"/>
        <end position="311"/>
    </location>
</feature>
<feature type="transmembrane region" description="Helical" evidence="8">
    <location>
        <begin position="12"/>
        <end position="31"/>
    </location>
</feature>
<feature type="transmembrane region" description="Helical" evidence="8">
    <location>
        <begin position="71"/>
        <end position="90"/>
    </location>
</feature>
<organism evidence="12 13">
    <name type="scientific">Ammoniphilus resinae</name>
    <dbReference type="NCBI Taxonomy" id="861532"/>
    <lineage>
        <taxon>Bacteria</taxon>
        <taxon>Bacillati</taxon>
        <taxon>Bacillota</taxon>
        <taxon>Bacilli</taxon>
        <taxon>Bacillales</taxon>
        <taxon>Paenibacillaceae</taxon>
        <taxon>Aneurinibacillus group</taxon>
        <taxon>Ammoniphilus</taxon>
    </lineage>
</organism>
<comment type="similarity">
    <text evidence="2">Belongs to the major facilitator superfamily. Nitrate/nitrite porter (TC 2.A.1.8) family.</text>
</comment>
<feature type="domain" description="PAS" evidence="9">
    <location>
        <begin position="386"/>
        <end position="425"/>
    </location>
</feature>
<feature type="transmembrane region" description="Helical" evidence="8">
    <location>
        <begin position="243"/>
        <end position="260"/>
    </location>
</feature>
<feature type="transmembrane region" description="Helical" evidence="8">
    <location>
        <begin position="323"/>
        <end position="348"/>
    </location>
</feature>
<feature type="transmembrane region" description="Helical" evidence="8">
    <location>
        <begin position="96"/>
        <end position="115"/>
    </location>
</feature>
<dbReference type="SMART" id="SM00091">
    <property type="entry name" value="PAS"/>
    <property type="match status" value="1"/>
</dbReference>
<dbReference type="PROSITE" id="PS50112">
    <property type="entry name" value="PAS"/>
    <property type="match status" value="1"/>
</dbReference>
<dbReference type="InterPro" id="IPR000014">
    <property type="entry name" value="PAS"/>
</dbReference>
<dbReference type="Gene3D" id="1.20.1250.20">
    <property type="entry name" value="MFS general substrate transporter like domains"/>
    <property type="match status" value="2"/>
</dbReference>
<evidence type="ECO:0000256" key="5">
    <source>
        <dbReference type="ARBA" id="ARBA00022989"/>
    </source>
</evidence>
<dbReference type="NCBIfam" id="TIGR00229">
    <property type="entry name" value="sensory_box"/>
    <property type="match status" value="1"/>
</dbReference>
<dbReference type="InterPro" id="IPR020846">
    <property type="entry name" value="MFS_dom"/>
</dbReference>
<evidence type="ECO:0000259" key="10">
    <source>
        <dbReference type="PROSITE" id="PS50113"/>
    </source>
</evidence>
<feature type="transmembrane region" description="Helical" evidence="8">
    <location>
        <begin position="267"/>
        <end position="285"/>
    </location>
</feature>
<dbReference type="InterPro" id="IPR044772">
    <property type="entry name" value="NO3_transporter"/>
</dbReference>
<reference evidence="12 13" key="1">
    <citation type="submission" date="2021-03" db="EMBL/GenBank/DDBJ databases">
        <title>Genomic Encyclopedia of Type Strains, Phase IV (KMG-IV): sequencing the most valuable type-strain genomes for metagenomic binning, comparative biology and taxonomic classification.</title>
        <authorList>
            <person name="Goeker M."/>
        </authorList>
    </citation>
    <scope>NUCLEOTIDE SEQUENCE [LARGE SCALE GENOMIC DNA]</scope>
    <source>
        <strain evidence="12 13">DSM 24738</strain>
    </source>
</reference>
<evidence type="ECO:0000256" key="3">
    <source>
        <dbReference type="ARBA" id="ARBA00022448"/>
    </source>
</evidence>
<evidence type="ECO:0000259" key="11">
    <source>
        <dbReference type="PROSITE" id="PS50850"/>
    </source>
</evidence>
<protein>
    <submittedName>
        <fullName evidence="12">NNP family nitrate/nitrite transporter-like MFS transporter</fullName>
    </submittedName>
</protein>
<dbReference type="Gene3D" id="3.30.450.20">
    <property type="entry name" value="PAS domain"/>
    <property type="match status" value="1"/>
</dbReference>
<proteinExistence type="inferred from homology"/>
<evidence type="ECO:0000256" key="1">
    <source>
        <dbReference type="ARBA" id="ARBA00004651"/>
    </source>
</evidence>
<dbReference type="Pfam" id="PF13426">
    <property type="entry name" value="PAS_9"/>
    <property type="match status" value="1"/>
</dbReference>
<evidence type="ECO:0000313" key="12">
    <source>
        <dbReference type="EMBL" id="MBP1932701.1"/>
    </source>
</evidence>
<feature type="transmembrane region" description="Helical" evidence="8">
    <location>
        <begin position="127"/>
        <end position="150"/>
    </location>
</feature>
<dbReference type="PANTHER" id="PTHR23515">
    <property type="entry name" value="HIGH-AFFINITY NITRATE TRANSPORTER 2.3"/>
    <property type="match status" value="1"/>
</dbReference>
<dbReference type="PROSITE" id="PS50850">
    <property type="entry name" value="MFS"/>
    <property type="match status" value="1"/>
</dbReference>
<dbReference type="SUPFAM" id="SSF55785">
    <property type="entry name" value="PYP-like sensor domain (PAS domain)"/>
    <property type="match status" value="1"/>
</dbReference>
<dbReference type="Pfam" id="PF07690">
    <property type="entry name" value="MFS_1"/>
    <property type="match status" value="1"/>
</dbReference>
<feature type="transmembrane region" description="Helical" evidence="8">
    <location>
        <begin position="162"/>
        <end position="181"/>
    </location>
</feature>
<comment type="caution">
    <text evidence="12">The sequence shown here is derived from an EMBL/GenBank/DDBJ whole genome shotgun (WGS) entry which is preliminary data.</text>
</comment>
<evidence type="ECO:0000256" key="8">
    <source>
        <dbReference type="SAM" id="Phobius"/>
    </source>
</evidence>
<feature type="transmembrane region" description="Helical" evidence="8">
    <location>
        <begin position="354"/>
        <end position="377"/>
    </location>
</feature>
<keyword evidence="5 8" id="KW-1133">Transmembrane helix</keyword>
<comment type="subcellular location">
    <subcellularLocation>
        <location evidence="1">Cell membrane</location>
        <topology evidence="1">Multi-pass membrane protein</topology>
    </subcellularLocation>
</comment>
<evidence type="ECO:0000313" key="13">
    <source>
        <dbReference type="Proteomes" id="UP001519343"/>
    </source>
</evidence>
<evidence type="ECO:0000259" key="9">
    <source>
        <dbReference type="PROSITE" id="PS50112"/>
    </source>
</evidence>
<dbReference type="SUPFAM" id="SSF103473">
    <property type="entry name" value="MFS general substrate transporter"/>
    <property type="match status" value="1"/>
</dbReference>
<dbReference type="CDD" id="cd00130">
    <property type="entry name" value="PAS"/>
    <property type="match status" value="1"/>
</dbReference>
<dbReference type="InterPro" id="IPR036259">
    <property type="entry name" value="MFS_trans_sf"/>
</dbReference>
<sequence length="501" mass="55278">MIQRIQLPLQTLCMIAAFIVWVLLSPLIAFIKEDIVLTAGQIAWITAIPVLLGSVLRIPVGYLANRYGARVMFFISFVVLLVPVFYVSHADSFLDLFIGNLFIGVAGATFSIGVTSVPKYYSKDRHGFVNGIYGVGNIGTAITAFSAPVLANHLGWSTTIQLSMILLAGFALLIFLFGDRHEKKVTTPLMKQIREVYKNQKLWFLSLFYFITFGSFVAFTVYLPNFLVDYFGLDKVDAGLRTAGYIALATFIRPLGGWLADRWNPYHILMVVFLGLTVSGVLLSFSPNIELYTIGALSIAACAGVGNGTVFKLVPLYFSKQAGVVNGLVSAMGGLGGFFPPLVLSTVYEITGHYAIGFMALSQFALASFVIVLWMFYQDKMYLASQVIESTVEGVLITDLKGKIVSVNPSFTKVTGYAPDEVIGKEPRIFSSGIQGKDFYEKMWKDIAETGQWTGEIWNKRKNGEIYQQLLTISSIRNEAGELKNYAGMFSDITQMKNKIG</sequence>
<feature type="transmembrane region" description="Helical" evidence="8">
    <location>
        <begin position="43"/>
        <end position="64"/>
    </location>
</feature>
<dbReference type="CDD" id="cd17341">
    <property type="entry name" value="MFS_NRT2_like"/>
    <property type="match status" value="1"/>
</dbReference>